<dbReference type="EMBL" id="CADCTY010000850">
    <property type="protein sequence ID" value="CAA9343635.1"/>
    <property type="molecule type" value="Genomic_DNA"/>
</dbReference>
<protein>
    <submittedName>
        <fullName evidence="1">Uncharacterized protein</fullName>
    </submittedName>
</protein>
<sequence>MKNDASELQASGFLYKRELCFDGARNLLSDNKNAIKANLAS</sequence>
<name>A0A6J4LW87_9CYAN</name>
<evidence type="ECO:0000313" key="1">
    <source>
        <dbReference type="EMBL" id="CAA9343635.1"/>
    </source>
</evidence>
<reference evidence="1" key="1">
    <citation type="submission" date="2020-02" db="EMBL/GenBank/DDBJ databases">
        <authorList>
            <person name="Meier V. D."/>
        </authorList>
    </citation>
    <scope>NUCLEOTIDE SEQUENCE</scope>
    <source>
        <strain evidence="1">AVDCRST_MAG94</strain>
    </source>
</reference>
<proteinExistence type="predicted"/>
<gene>
    <name evidence="1" type="ORF">AVDCRST_MAG94-2426</name>
</gene>
<organism evidence="1">
    <name type="scientific">uncultured Leptolyngbya sp</name>
    <dbReference type="NCBI Taxonomy" id="332963"/>
    <lineage>
        <taxon>Bacteria</taxon>
        <taxon>Bacillati</taxon>
        <taxon>Cyanobacteriota</taxon>
        <taxon>Cyanophyceae</taxon>
        <taxon>Leptolyngbyales</taxon>
        <taxon>Leptolyngbyaceae</taxon>
        <taxon>Leptolyngbya group</taxon>
        <taxon>Leptolyngbya</taxon>
        <taxon>environmental samples</taxon>
    </lineage>
</organism>
<accession>A0A6J4LW87</accession>
<dbReference type="AlphaFoldDB" id="A0A6J4LW87"/>